<evidence type="ECO:0000256" key="6">
    <source>
        <dbReference type="SAM" id="Phobius"/>
    </source>
</evidence>
<name>A0A4Q7NZN9_9FIRM</name>
<feature type="transmembrane region" description="Helical" evidence="6">
    <location>
        <begin position="109"/>
        <end position="128"/>
    </location>
</feature>
<dbReference type="PIRSF" id="PIRSF006483">
    <property type="entry name" value="Membrane_protein_YitT"/>
    <property type="match status" value="1"/>
</dbReference>
<keyword evidence="3 6" id="KW-0812">Transmembrane</keyword>
<evidence type="ECO:0000256" key="3">
    <source>
        <dbReference type="ARBA" id="ARBA00022692"/>
    </source>
</evidence>
<dbReference type="GO" id="GO:0005886">
    <property type="term" value="C:plasma membrane"/>
    <property type="evidence" value="ECO:0007669"/>
    <property type="project" value="UniProtKB-SubCell"/>
</dbReference>
<dbReference type="Pfam" id="PF10035">
    <property type="entry name" value="DUF2179"/>
    <property type="match status" value="1"/>
</dbReference>
<dbReference type="AlphaFoldDB" id="A0A4Q7NZN9"/>
<dbReference type="PANTHER" id="PTHR33545:SF5">
    <property type="entry name" value="UPF0750 MEMBRANE PROTEIN YITT"/>
    <property type="match status" value="1"/>
</dbReference>
<evidence type="ECO:0000256" key="2">
    <source>
        <dbReference type="ARBA" id="ARBA00022475"/>
    </source>
</evidence>
<comment type="caution">
    <text evidence="8">The sequence shown here is derived from an EMBL/GenBank/DDBJ whole genome shotgun (WGS) entry which is preliminary data.</text>
</comment>
<dbReference type="PANTHER" id="PTHR33545">
    <property type="entry name" value="UPF0750 MEMBRANE PROTEIN YITT-RELATED"/>
    <property type="match status" value="1"/>
</dbReference>
<sequence length="302" mass="33031">MKKNWKKLAQNLLLILAGNTIYALAVAAFILPGGLITGGTTGLAITAEYYFQIPISVFVLLFNLVMFLLGAAVLGKAFALTTLLSTFYYPVILGVFQKIPALQHMTEDPMLATVFGGLMIGLAIGIVIRAGASTGGMDIPPLVLNKKLGLPVSVMLYGFDVTILLLQMTFSNKEQILYGILLVLIYTMVLDKILLFGTAQTQVKIITRRHDAVCRAVISRLDRGCTLIHATTGYLQQEQPMVLAVVSNRELPQLNKLVQEIDPKAFMVVSKVNEVRGRGFSIQKLYRKSDGTPENSKDAPQN</sequence>
<keyword evidence="5 6" id="KW-0472">Membrane</keyword>
<protein>
    <submittedName>
        <fullName evidence="8">Uncharacterized membrane-anchored protein YitT (DUF2179 family)</fullName>
    </submittedName>
</protein>
<evidence type="ECO:0000256" key="5">
    <source>
        <dbReference type="ARBA" id="ARBA00023136"/>
    </source>
</evidence>
<gene>
    <name evidence="8" type="ORF">EV209_2706</name>
</gene>
<dbReference type="Gene3D" id="3.30.70.120">
    <property type="match status" value="1"/>
</dbReference>
<feature type="transmembrane region" description="Helical" evidence="6">
    <location>
        <begin position="77"/>
        <end position="97"/>
    </location>
</feature>
<keyword evidence="2" id="KW-1003">Cell membrane</keyword>
<dbReference type="InterPro" id="IPR003740">
    <property type="entry name" value="YitT"/>
</dbReference>
<reference evidence="8 9" key="1">
    <citation type="submission" date="2019-02" db="EMBL/GenBank/DDBJ databases">
        <title>Genomic Encyclopedia of Type Strains, Phase IV (KMG-IV): sequencing the most valuable type-strain genomes for metagenomic binning, comparative biology and taxonomic classification.</title>
        <authorList>
            <person name="Goeker M."/>
        </authorList>
    </citation>
    <scope>NUCLEOTIDE SEQUENCE [LARGE SCALE GENOMIC DNA]</scope>
    <source>
        <strain evidence="8 9">DSM 29486</strain>
    </source>
</reference>
<feature type="transmembrane region" description="Helical" evidence="6">
    <location>
        <begin position="148"/>
        <end position="170"/>
    </location>
</feature>
<organism evidence="8 9">
    <name type="scientific">Cuneatibacter caecimuris</name>
    <dbReference type="NCBI Taxonomy" id="1796618"/>
    <lineage>
        <taxon>Bacteria</taxon>
        <taxon>Bacillati</taxon>
        <taxon>Bacillota</taxon>
        <taxon>Clostridia</taxon>
        <taxon>Lachnospirales</taxon>
        <taxon>Lachnospiraceae</taxon>
        <taxon>Cuneatibacter</taxon>
    </lineage>
</organism>
<dbReference type="Proteomes" id="UP000292927">
    <property type="component" value="Unassembled WGS sequence"/>
</dbReference>
<evidence type="ECO:0000313" key="9">
    <source>
        <dbReference type="Proteomes" id="UP000292927"/>
    </source>
</evidence>
<feature type="transmembrane region" description="Helical" evidence="6">
    <location>
        <begin position="49"/>
        <end position="70"/>
    </location>
</feature>
<dbReference type="Pfam" id="PF02588">
    <property type="entry name" value="YitT_membrane"/>
    <property type="match status" value="1"/>
</dbReference>
<evidence type="ECO:0000313" key="8">
    <source>
        <dbReference type="EMBL" id="RZS92961.1"/>
    </source>
</evidence>
<dbReference type="InterPro" id="IPR019264">
    <property type="entry name" value="DUF2179"/>
</dbReference>
<feature type="transmembrane region" description="Helical" evidence="6">
    <location>
        <begin position="176"/>
        <end position="199"/>
    </location>
</feature>
<evidence type="ECO:0000259" key="7">
    <source>
        <dbReference type="Pfam" id="PF10035"/>
    </source>
</evidence>
<keyword evidence="9" id="KW-1185">Reference proteome</keyword>
<dbReference type="EMBL" id="SGXF01000006">
    <property type="protein sequence ID" value="RZS92961.1"/>
    <property type="molecule type" value="Genomic_DNA"/>
</dbReference>
<dbReference type="InterPro" id="IPR015867">
    <property type="entry name" value="N-reg_PII/ATP_PRibTrfase_C"/>
</dbReference>
<evidence type="ECO:0000256" key="4">
    <source>
        <dbReference type="ARBA" id="ARBA00022989"/>
    </source>
</evidence>
<feature type="transmembrane region" description="Helical" evidence="6">
    <location>
        <begin position="12"/>
        <end position="37"/>
    </location>
</feature>
<keyword evidence="4 6" id="KW-1133">Transmembrane helix</keyword>
<accession>A0A4Q7NZN9</accession>
<dbReference type="InterPro" id="IPR051461">
    <property type="entry name" value="UPF0750_membrane"/>
</dbReference>
<feature type="domain" description="DUF2179" evidence="7">
    <location>
        <begin position="223"/>
        <end position="277"/>
    </location>
</feature>
<proteinExistence type="predicted"/>
<dbReference type="CDD" id="cd16380">
    <property type="entry name" value="YitT_C"/>
    <property type="match status" value="1"/>
</dbReference>
<evidence type="ECO:0000256" key="1">
    <source>
        <dbReference type="ARBA" id="ARBA00004651"/>
    </source>
</evidence>
<comment type="subcellular location">
    <subcellularLocation>
        <location evidence="1">Cell membrane</location>
        <topology evidence="1">Multi-pass membrane protein</topology>
    </subcellularLocation>
</comment>
<dbReference type="OrthoDB" id="1758221at2"/>
<dbReference type="RefSeq" id="WP_130435961.1">
    <property type="nucleotide sequence ID" value="NZ_SGXF01000006.1"/>
</dbReference>